<feature type="domain" description="Beta-lactamase class A catalytic" evidence="6">
    <location>
        <begin position="72"/>
        <end position="288"/>
    </location>
</feature>
<dbReference type="InterPro" id="IPR000871">
    <property type="entry name" value="Beta-lactam_class-A"/>
</dbReference>
<dbReference type="EMBL" id="NBWZ01000001">
    <property type="protein sequence ID" value="RFA08196.1"/>
    <property type="molecule type" value="Genomic_DNA"/>
</dbReference>
<reference evidence="7 8" key="1">
    <citation type="submission" date="2017-04" db="EMBL/GenBank/DDBJ databases">
        <title>Comparative genome analysis of Subtercola boreus.</title>
        <authorList>
            <person name="Cho Y.-J."/>
            <person name="Cho A."/>
            <person name="Kim O.-S."/>
            <person name="Lee J.-I."/>
        </authorList>
    </citation>
    <scope>NUCLEOTIDE SEQUENCE [LARGE SCALE GENOMIC DNA]</scope>
    <source>
        <strain evidence="7 8">K300</strain>
    </source>
</reference>
<comment type="similarity">
    <text evidence="1 5">Belongs to the class-A beta-lactamase family.</text>
</comment>
<keyword evidence="3 5" id="KW-0378">Hydrolase</keyword>
<dbReference type="GO" id="GO:0046677">
    <property type="term" value="P:response to antibiotic"/>
    <property type="evidence" value="ECO:0007669"/>
    <property type="project" value="UniProtKB-UniRule"/>
</dbReference>
<dbReference type="Pfam" id="PF13354">
    <property type="entry name" value="Beta-lactamase2"/>
    <property type="match status" value="1"/>
</dbReference>
<dbReference type="PRINTS" id="PR00118">
    <property type="entry name" value="BLACTAMASEA"/>
</dbReference>
<dbReference type="GO" id="GO:0008800">
    <property type="term" value="F:beta-lactamase activity"/>
    <property type="evidence" value="ECO:0007669"/>
    <property type="project" value="UniProtKB-UniRule"/>
</dbReference>
<proteinExistence type="inferred from homology"/>
<evidence type="ECO:0000256" key="4">
    <source>
        <dbReference type="ARBA" id="ARBA00023251"/>
    </source>
</evidence>
<gene>
    <name evidence="7" type="ORF">B7R54_02395</name>
</gene>
<dbReference type="Gene3D" id="3.40.710.10">
    <property type="entry name" value="DD-peptidase/beta-lactamase superfamily"/>
    <property type="match status" value="1"/>
</dbReference>
<evidence type="ECO:0000313" key="7">
    <source>
        <dbReference type="EMBL" id="RFA08196.1"/>
    </source>
</evidence>
<comment type="caution">
    <text evidence="7">The sequence shown here is derived from an EMBL/GenBank/DDBJ whole genome shotgun (WGS) entry which is preliminary data.</text>
</comment>
<name>A0A3E0VE47_9MICO</name>
<dbReference type="InterPro" id="IPR023650">
    <property type="entry name" value="Beta-lactam_class-A_AS"/>
</dbReference>
<dbReference type="AlphaFoldDB" id="A0A3E0VE47"/>
<dbReference type="PANTHER" id="PTHR35333">
    <property type="entry name" value="BETA-LACTAMASE"/>
    <property type="match status" value="1"/>
</dbReference>
<keyword evidence="8" id="KW-1185">Reference proteome</keyword>
<organism evidence="7 8">
    <name type="scientific">Subtercola boreus</name>
    <dbReference type="NCBI Taxonomy" id="120213"/>
    <lineage>
        <taxon>Bacteria</taxon>
        <taxon>Bacillati</taxon>
        <taxon>Actinomycetota</taxon>
        <taxon>Actinomycetes</taxon>
        <taxon>Micrococcales</taxon>
        <taxon>Microbacteriaceae</taxon>
        <taxon>Subtercola</taxon>
    </lineage>
</organism>
<dbReference type="SUPFAM" id="SSF56601">
    <property type="entry name" value="beta-lactamase/transpeptidase-like"/>
    <property type="match status" value="1"/>
</dbReference>
<dbReference type="GO" id="GO:0030655">
    <property type="term" value="P:beta-lactam antibiotic catabolic process"/>
    <property type="evidence" value="ECO:0007669"/>
    <property type="project" value="InterPro"/>
</dbReference>
<evidence type="ECO:0000256" key="5">
    <source>
        <dbReference type="RuleBase" id="RU361140"/>
    </source>
</evidence>
<dbReference type="EC" id="3.5.2.6" evidence="2 5"/>
<dbReference type="InterPro" id="IPR012338">
    <property type="entry name" value="Beta-lactam/transpept-like"/>
</dbReference>
<evidence type="ECO:0000256" key="1">
    <source>
        <dbReference type="ARBA" id="ARBA00009009"/>
    </source>
</evidence>
<evidence type="ECO:0000256" key="3">
    <source>
        <dbReference type="ARBA" id="ARBA00022801"/>
    </source>
</evidence>
<accession>A0A3E0VE47</accession>
<dbReference type="PANTHER" id="PTHR35333:SF3">
    <property type="entry name" value="BETA-LACTAMASE-TYPE TRANSPEPTIDASE FOLD CONTAINING PROTEIN"/>
    <property type="match status" value="1"/>
</dbReference>
<dbReference type="PROSITE" id="PS00146">
    <property type="entry name" value="BETA_LACTAMASE_A"/>
    <property type="match status" value="1"/>
</dbReference>
<evidence type="ECO:0000313" key="8">
    <source>
        <dbReference type="Proteomes" id="UP000256486"/>
    </source>
</evidence>
<comment type="catalytic activity">
    <reaction evidence="5">
        <text>a beta-lactam + H2O = a substituted beta-amino acid</text>
        <dbReference type="Rhea" id="RHEA:20401"/>
        <dbReference type="ChEBI" id="CHEBI:15377"/>
        <dbReference type="ChEBI" id="CHEBI:35627"/>
        <dbReference type="ChEBI" id="CHEBI:140347"/>
        <dbReference type="EC" id="3.5.2.6"/>
    </reaction>
</comment>
<sequence length="314" mass="32263">MDFAGTTDPLRRARALASLGAAVILLLGMTGCGTTISPAATASSEAPRPTPTASDQTAALQDLEQQFGARVGVSAVDTGTGEQLSYRADERFGYASTLKVFAAAAFLHDVPASERQTVVTFTADDVEAAGYSPVTAENIETGLTLSQLAEAAVRRSDNTALNLILERLGGPAALDATLSSLGDDTSEVVNSEPALNAIEPGSTEDTSTPAAFTADLSRLIDGSYLAPDDRTILLDWMTGNTTGDTLIRAGAPSGWSVADKSGGAGGIRNDIAVVTPPGGHLIVVTIFTNTLDPEAAYDDALVVGVARAVLPRLQ</sequence>
<dbReference type="NCBIfam" id="NF033103">
    <property type="entry name" value="bla_class_A"/>
    <property type="match status" value="1"/>
</dbReference>
<keyword evidence="4 5" id="KW-0046">Antibiotic resistance</keyword>
<protein>
    <recommendedName>
        <fullName evidence="2 5">Beta-lactamase</fullName>
        <ecNumber evidence="2 5">3.5.2.6</ecNumber>
    </recommendedName>
</protein>
<evidence type="ECO:0000259" key="6">
    <source>
        <dbReference type="Pfam" id="PF13354"/>
    </source>
</evidence>
<dbReference type="Proteomes" id="UP000256486">
    <property type="component" value="Unassembled WGS sequence"/>
</dbReference>
<dbReference type="OrthoDB" id="9784149at2"/>
<dbReference type="InterPro" id="IPR045155">
    <property type="entry name" value="Beta-lactam_cat"/>
</dbReference>
<evidence type="ECO:0000256" key="2">
    <source>
        <dbReference type="ARBA" id="ARBA00012865"/>
    </source>
</evidence>